<sequence length="83" mass="9204">MGIDAYKAENAKHGWRLDWPTVWNTGRAPILGPERQRNGPKEEDLQYDERGPFVALAASEVVELRDYLVDALPPAATTEGPEG</sequence>
<protein>
    <submittedName>
        <fullName evidence="1">Uncharacterized protein</fullName>
    </submittedName>
</protein>
<keyword evidence="2" id="KW-1185">Reference proteome</keyword>
<proteinExistence type="predicted"/>
<reference evidence="1 2" key="1">
    <citation type="submission" date="2024-06" db="EMBL/GenBank/DDBJ databases">
        <title>Genomic Encyclopedia of Type Strains, Phase IV (KMG-IV): sequencing the most valuable type-strain genomes for metagenomic binning, comparative biology and taxonomic classification.</title>
        <authorList>
            <person name="Goeker M."/>
        </authorList>
    </citation>
    <scope>NUCLEOTIDE SEQUENCE [LARGE SCALE GENOMIC DNA]</scope>
    <source>
        <strain evidence="1 2">DSM 105042</strain>
    </source>
</reference>
<evidence type="ECO:0000313" key="2">
    <source>
        <dbReference type="Proteomes" id="UP001549031"/>
    </source>
</evidence>
<dbReference type="RefSeq" id="WP_247243070.1">
    <property type="nucleotide sequence ID" value="NZ_JALJRA010000004.1"/>
</dbReference>
<name>A0ABV2H3Y3_9HYPH</name>
<dbReference type="Proteomes" id="UP001549031">
    <property type="component" value="Unassembled WGS sequence"/>
</dbReference>
<organism evidence="1 2">
    <name type="scientific">Pseudorhizobium tarimense</name>
    <dbReference type="NCBI Taxonomy" id="1079109"/>
    <lineage>
        <taxon>Bacteria</taxon>
        <taxon>Pseudomonadati</taxon>
        <taxon>Pseudomonadota</taxon>
        <taxon>Alphaproteobacteria</taxon>
        <taxon>Hyphomicrobiales</taxon>
        <taxon>Rhizobiaceae</taxon>
        <taxon>Rhizobium/Agrobacterium group</taxon>
        <taxon>Pseudorhizobium</taxon>
    </lineage>
</organism>
<gene>
    <name evidence="1" type="ORF">ABID21_001353</name>
</gene>
<evidence type="ECO:0000313" key="1">
    <source>
        <dbReference type="EMBL" id="MET3585251.1"/>
    </source>
</evidence>
<dbReference type="EMBL" id="JBEPLJ010000004">
    <property type="protein sequence ID" value="MET3585251.1"/>
    <property type="molecule type" value="Genomic_DNA"/>
</dbReference>
<comment type="caution">
    <text evidence="1">The sequence shown here is derived from an EMBL/GenBank/DDBJ whole genome shotgun (WGS) entry which is preliminary data.</text>
</comment>
<accession>A0ABV2H3Y3</accession>